<dbReference type="AlphaFoldDB" id="A0A7R9MUD4"/>
<dbReference type="InterPro" id="IPR014782">
    <property type="entry name" value="Peptidase_M1_dom"/>
</dbReference>
<gene>
    <name evidence="2" type="ORF">ONB1V03_LOCUS22932</name>
</gene>
<dbReference type="GO" id="GO:0005737">
    <property type="term" value="C:cytoplasm"/>
    <property type="evidence" value="ECO:0007669"/>
    <property type="project" value="TreeGrafter"/>
</dbReference>
<dbReference type="GO" id="GO:0016020">
    <property type="term" value="C:membrane"/>
    <property type="evidence" value="ECO:0007669"/>
    <property type="project" value="TreeGrafter"/>
</dbReference>
<dbReference type="PANTHER" id="PTHR11533:SF174">
    <property type="entry name" value="PUROMYCIN-SENSITIVE AMINOPEPTIDASE-RELATED"/>
    <property type="match status" value="1"/>
</dbReference>
<evidence type="ECO:0000259" key="1">
    <source>
        <dbReference type="Pfam" id="PF01433"/>
    </source>
</evidence>
<dbReference type="Proteomes" id="UP000728032">
    <property type="component" value="Unassembled WGS sequence"/>
</dbReference>
<dbReference type="Gene3D" id="1.10.390.10">
    <property type="entry name" value="Neutral Protease Domain 2"/>
    <property type="match status" value="1"/>
</dbReference>
<evidence type="ECO:0000313" key="2">
    <source>
        <dbReference type="EMBL" id="CAD7666533.1"/>
    </source>
</evidence>
<organism evidence="2">
    <name type="scientific">Oppiella nova</name>
    <dbReference type="NCBI Taxonomy" id="334625"/>
    <lineage>
        <taxon>Eukaryota</taxon>
        <taxon>Metazoa</taxon>
        <taxon>Ecdysozoa</taxon>
        <taxon>Arthropoda</taxon>
        <taxon>Chelicerata</taxon>
        <taxon>Arachnida</taxon>
        <taxon>Acari</taxon>
        <taxon>Acariformes</taxon>
        <taxon>Sarcoptiformes</taxon>
        <taxon>Oribatida</taxon>
        <taxon>Brachypylina</taxon>
        <taxon>Oppioidea</taxon>
        <taxon>Oppiidae</taxon>
        <taxon>Oppiella</taxon>
    </lineage>
</organism>
<dbReference type="GO" id="GO:0008270">
    <property type="term" value="F:zinc ion binding"/>
    <property type="evidence" value="ECO:0007669"/>
    <property type="project" value="InterPro"/>
</dbReference>
<dbReference type="GO" id="GO:0005615">
    <property type="term" value="C:extracellular space"/>
    <property type="evidence" value="ECO:0007669"/>
    <property type="project" value="TreeGrafter"/>
</dbReference>
<name>A0A7R9MUD4_9ACAR</name>
<dbReference type="GO" id="GO:0006508">
    <property type="term" value="P:proteolysis"/>
    <property type="evidence" value="ECO:0007669"/>
    <property type="project" value="TreeGrafter"/>
</dbReference>
<dbReference type="GO" id="GO:0043171">
    <property type="term" value="P:peptide catabolic process"/>
    <property type="evidence" value="ECO:0007669"/>
    <property type="project" value="TreeGrafter"/>
</dbReference>
<dbReference type="EMBL" id="OC969328">
    <property type="protein sequence ID" value="CAD7666533.1"/>
    <property type="molecule type" value="Genomic_DNA"/>
</dbReference>
<feature type="domain" description="Peptidase M1 membrane alanine aminopeptidase" evidence="1">
    <location>
        <begin position="1"/>
        <end position="117"/>
    </location>
</feature>
<dbReference type="OrthoDB" id="275509at2759"/>
<keyword evidence="3" id="KW-1185">Reference proteome</keyword>
<dbReference type="InterPro" id="IPR050344">
    <property type="entry name" value="Peptidase_M1_aminopeptidases"/>
</dbReference>
<dbReference type="GO" id="GO:0042277">
    <property type="term" value="F:peptide binding"/>
    <property type="evidence" value="ECO:0007669"/>
    <property type="project" value="TreeGrafter"/>
</dbReference>
<dbReference type="PANTHER" id="PTHR11533">
    <property type="entry name" value="PROTEASE M1 ZINC METALLOPROTEASE"/>
    <property type="match status" value="1"/>
</dbReference>
<sequence>MEYLCVDHLLPEYQIWMQYATDTYLSALELDGLHNSHPIEVPVGHPSEVNEIFDEISYSKGSAIIRMLHRFIGDELFRKGMHLYLSRHSYKSAKTEDLWTALLESSNKPVRDVMSTWTLQKGYPVISVTSRRDKDSVILSLTQEKFCAD</sequence>
<feature type="non-terminal residue" evidence="2">
    <location>
        <position position="1"/>
    </location>
</feature>
<dbReference type="SUPFAM" id="SSF55486">
    <property type="entry name" value="Metalloproteases ('zincins'), catalytic domain"/>
    <property type="match status" value="1"/>
</dbReference>
<dbReference type="InterPro" id="IPR027268">
    <property type="entry name" value="Peptidase_M4/M1_CTD_sf"/>
</dbReference>
<evidence type="ECO:0000313" key="3">
    <source>
        <dbReference type="Proteomes" id="UP000728032"/>
    </source>
</evidence>
<accession>A0A7R9MUD4</accession>
<dbReference type="Pfam" id="PF01433">
    <property type="entry name" value="Peptidase_M1"/>
    <property type="match status" value="1"/>
</dbReference>
<protein>
    <recommendedName>
        <fullName evidence="1">Peptidase M1 membrane alanine aminopeptidase domain-containing protein</fullName>
    </recommendedName>
</protein>
<dbReference type="EMBL" id="CAJPVJ010054503">
    <property type="protein sequence ID" value="CAG2183512.1"/>
    <property type="molecule type" value="Genomic_DNA"/>
</dbReference>
<dbReference type="GO" id="GO:0070006">
    <property type="term" value="F:metalloaminopeptidase activity"/>
    <property type="evidence" value="ECO:0007669"/>
    <property type="project" value="TreeGrafter"/>
</dbReference>
<reference evidence="2" key="1">
    <citation type="submission" date="2020-11" db="EMBL/GenBank/DDBJ databases">
        <authorList>
            <person name="Tran Van P."/>
        </authorList>
    </citation>
    <scope>NUCLEOTIDE SEQUENCE</scope>
</reference>
<proteinExistence type="predicted"/>